<comment type="similarity">
    <text evidence="10">Belongs to the ELO family.</text>
</comment>
<dbReference type="AlphaFoldDB" id="A0AAV9IVN8"/>
<organism evidence="11 12">
    <name type="scientific">Cyanidium caldarium</name>
    <name type="common">Red alga</name>
    <dbReference type="NCBI Taxonomy" id="2771"/>
    <lineage>
        <taxon>Eukaryota</taxon>
        <taxon>Rhodophyta</taxon>
        <taxon>Bangiophyceae</taxon>
        <taxon>Cyanidiales</taxon>
        <taxon>Cyanidiaceae</taxon>
        <taxon>Cyanidium</taxon>
    </lineage>
</organism>
<feature type="transmembrane region" description="Helical" evidence="10">
    <location>
        <begin position="190"/>
        <end position="209"/>
    </location>
</feature>
<feature type="transmembrane region" description="Helical" evidence="10">
    <location>
        <begin position="167"/>
        <end position="184"/>
    </location>
</feature>
<accession>A0AAV9IVN8</accession>
<keyword evidence="6 10" id="KW-1133">Transmembrane helix</keyword>
<feature type="transmembrane region" description="Helical" evidence="10">
    <location>
        <begin position="31"/>
        <end position="53"/>
    </location>
</feature>
<evidence type="ECO:0000256" key="7">
    <source>
        <dbReference type="ARBA" id="ARBA00023098"/>
    </source>
</evidence>
<keyword evidence="4 10" id="KW-0812">Transmembrane</keyword>
<feature type="transmembrane region" description="Helical" evidence="10">
    <location>
        <begin position="134"/>
        <end position="155"/>
    </location>
</feature>
<dbReference type="Proteomes" id="UP001301350">
    <property type="component" value="Unassembled WGS sequence"/>
</dbReference>
<comment type="caution">
    <text evidence="11">The sequence shown here is derived from an EMBL/GenBank/DDBJ whole genome shotgun (WGS) entry which is preliminary data.</text>
</comment>
<evidence type="ECO:0000256" key="10">
    <source>
        <dbReference type="RuleBase" id="RU361115"/>
    </source>
</evidence>
<reference evidence="11 12" key="1">
    <citation type="submission" date="2022-07" db="EMBL/GenBank/DDBJ databases">
        <title>Genome-wide signatures of adaptation to extreme environments.</title>
        <authorList>
            <person name="Cho C.H."/>
            <person name="Yoon H.S."/>
        </authorList>
    </citation>
    <scope>NUCLEOTIDE SEQUENCE [LARGE SCALE GENOMIC DNA]</scope>
    <source>
        <strain evidence="11 12">DBV 063 E5</strain>
    </source>
</reference>
<feature type="transmembrane region" description="Helical" evidence="10">
    <location>
        <begin position="259"/>
        <end position="277"/>
    </location>
</feature>
<proteinExistence type="inferred from homology"/>
<dbReference type="GO" id="GO:0009922">
    <property type="term" value="F:fatty acid elongase activity"/>
    <property type="evidence" value="ECO:0007669"/>
    <property type="project" value="InterPro"/>
</dbReference>
<keyword evidence="5 10" id="KW-0276">Fatty acid metabolism</keyword>
<dbReference type="GO" id="GO:0019367">
    <property type="term" value="P:fatty acid elongation, saturated fatty acid"/>
    <property type="evidence" value="ECO:0007669"/>
    <property type="project" value="TreeGrafter"/>
</dbReference>
<gene>
    <name evidence="11" type="ORF">CDCA_CDCA06G1888</name>
</gene>
<feature type="transmembrane region" description="Helical" evidence="10">
    <location>
        <begin position="74"/>
        <end position="96"/>
    </location>
</feature>
<dbReference type="GO" id="GO:0034626">
    <property type="term" value="P:fatty acid elongation, polyunsaturated fatty acid"/>
    <property type="evidence" value="ECO:0007669"/>
    <property type="project" value="TreeGrafter"/>
</dbReference>
<dbReference type="Pfam" id="PF01151">
    <property type="entry name" value="ELO"/>
    <property type="match status" value="1"/>
</dbReference>
<dbReference type="GO" id="GO:0005789">
    <property type="term" value="C:endoplasmic reticulum membrane"/>
    <property type="evidence" value="ECO:0007669"/>
    <property type="project" value="TreeGrafter"/>
</dbReference>
<dbReference type="GO" id="GO:0030148">
    <property type="term" value="P:sphingolipid biosynthetic process"/>
    <property type="evidence" value="ECO:0007669"/>
    <property type="project" value="TreeGrafter"/>
</dbReference>
<keyword evidence="3 10" id="KW-0808">Transferase</keyword>
<keyword evidence="9 10" id="KW-0275">Fatty acid biosynthesis</keyword>
<protein>
    <recommendedName>
        <fullName evidence="10">Elongation of fatty acids protein</fullName>
        <ecNumber evidence="10">2.3.1.-</ecNumber>
    </recommendedName>
</protein>
<dbReference type="PROSITE" id="PS01188">
    <property type="entry name" value="ELO"/>
    <property type="match status" value="1"/>
</dbReference>
<evidence type="ECO:0000313" key="12">
    <source>
        <dbReference type="Proteomes" id="UP001301350"/>
    </source>
</evidence>
<feature type="transmembrane region" description="Helical" evidence="10">
    <location>
        <begin position="221"/>
        <end position="244"/>
    </location>
</feature>
<dbReference type="PANTHER" id="PTHR11157">
    <property type="entry name" value="FATTY ACID ACYL TRANSFERASE-RELATED"/>
    <property type="match status" value="1"/>
</dbReference>
<keyword evidence="2 10" id="KW-0444">Lipid biosynthesis</keyword>
<evidence type="ECO:0000256" key="4">
    <source>
        <dbReference type="ARBA" id="ARBA00022692"/>
    </source>
</evidence>
<comment type="catalytic activity">
    <reaction evidence="10">
        <text>an acyl-CoA + malonyl-CoA + H(+) = a 3-oxoacyl-CoA + CO2 + CoA</text>
        <dbReference type="Rhea" id="RHEA:50252"/>
        <dbReference type="ChEBI" id="CHEBI:15378"/>
        <dbReference type="ChEBI" id="CHEBI:16526"/>
        <dbReference type="ChEBI" id="CHEBI:57287"/>
        <dbReference type="ChEBI" id="CHEBI:57384"/>
        <dbReference type="ChEBI" id="CHEBI:58342"/>
        <dbReference type="ChEBI" id="CHEBI:90726"/>
    </reaction>
    <physiologicalReaction direction="left-to-right" evidence="10">
        <dbReference type="Rhea" id="RHEA:50253"/>
    </physiologicalReaction>
</comment>
<evidence type="ECO:0000313" key="11">
    <source>
        <dbReference type="EMBL" id="KAK4535863.1"/>
    </source>
</evidence>
<evidence type="ECO:0000256" key="8">
    <source>
        <dbReference type="ARBA" id="ARBA00023136"/>
    </source>
</evidence>
<dbReference type="EC" id="2.3.1.-" evidence="10"/>
<evidence type="ECO:0000256" key="1">
    <source>
        <dbReference type="ARBA" id="ARBA00004141"/>
    </source>
</evidence>
<dbReference type="InterPro" id="IPR002076">
    <property type="entry name" value="ELO_fam"/>
</dbReference>
<sequence length="289" mass="33940">MQDVRQWLLAIDDQLLSWLGPPHAVARSLPWMLHPAWAVVLSAAYLLIIVLAVPTTMRLLRIPPLRMKPMMRAYNLFMVALSSYMGIHGVRLWYALYFQRQVGPLRPLYVWCVPLELPGAADANLRQWQREMTALVWLFTWSKAVEFADTLFMVLEGRMRQVSFLHVYHHVTMFLYWFVNTYFYPGGDLWFSLVQNAFVHTVMYGYYFATSFGYNPRWKYWITYAQMLQFVFDALQSILVGYVYGERVCGIPDRVSRGLLWYMLSMLALFAHFLLTSRKSKTARKIKAA</sequence>
<evidence type="ECO:0000256" key="5">
    <source>
        <dbReference type="ARBA" id="ARBA00022832"/>
    </source>
</evidence>
<keyword evidence="8 10" id="KW-0472">Membrane</keyword>
<evidence type="ECO:0000256" key="2">
    <source>
        <dbReference type="ARBA" id="ARBA00022516"/>
    </source>
</evidence>
<dbReference type="InterPro" id="IPR030457">
    <property type="entry name" value="ELO_CS"/>
</dbReference>
<dbReference type="GO" id="GO:0042761">
    <property type="term" value="P:very long-chain fatty acid biosynthetic process"/>
    <property type="evidence" value="ECO:0007669"/>
    <property type="project" value="TreeGrafter"/>
</dbReference>
<evidence type="ECO:0000256" key="9">
    <source>
        <dbReference type="ARBA" id="ARBA00023160"/>
    </source>
</evidence>
<evidence type="ECO:0000256" key="6">
    <source>
        <dbReference type="ARBA" id="ARBA00022989"/>
    </source>
</evidence>
<evidence type="ECO:0000256" key="3">
    <source>
        <dbReference type="ARBA" id="ARBA00022679"/>
    </source>
</evidence>
<keyword evidence="12" id="KW-1185">Reference proteome</keyword>
<dbReference type="EMBL" id="JANCYW010000006">
    <property type="protein sequence ID" value="KAK4535863.1"/>
    <property type="molecule type" value="Genomic_DNA"/>
</dbReference>
<dbReference type="GO" id="GO:0034625">
    <property type="term" value="P:fatty acid elongation, monounsaturated fatty acid"/>
    <property type="evidence" value="ECO:0007669"/>
    <property type="project" value="TreeGrafter"/>
</dbReference>
<keyword evidence="7 10" id="KW-0443">Lipid metabolism</keyword>
<name>A0AAV9IVN8_CYACA</name>
<comment type="subcellular location">
    <subcellularLocation>
        <location evidence="1">Membrane</location>
        <topology evidence="1">Multi-pass membrane protein</topology>
    </subcellularLocation>
</comment>